<accession>A0ABT0EA80</accession>
<evidence type="ECO:0000313" key="2">
    <source>
        <dbReference type="Proteomes" id="UP001165524"/>
    </source>
</evidence>
<reference evidence="1" key="1">
    <citation type="submission" date="2022-04" db="EMBL/GenBank/DDBJ databases">
        <title>Alcanivorax sp. CY1518 draft genome sequence.</title>
        <authorList>
            <person name="Zhao G."/>
            <person name="An M."/>
        </authorList>
    </citation>
    <scope>NUCLEOTIDE SEQUENCE</scope>
    <source>
        <strain evidence="1">CY1518</strain>
    </source>
</reference>
<keyword evidence="2" id="KW-1185">Reference proteome</keyword>
<dbReference type="Proteomes" id="UP001165524">
    <property type="component" value="Unassembled WGS sequence"/>
</dbReference>
<organism evidence="1 2">
    <name type="scientific">Alcanivorax quisquiliarum</name>
    <dbReference type="NCBI Taxonomy" id="2933565"/>
    <lineage>
        <taxon>Bacteria</taxon>
        <taxon>Pseudomonadati</taxon>
        <taxon>Pseudomonadota</taxon>
        <taxon>Gammaproteobacteria</taxon>
        <taxon>Oceanospirillales</taxon>
        <taxon>Alcanivoracaceae</taxon>
        <taxon>Alcanivorax</taxon>
    </lineage>
</organism>
<evidence type="ECO:0000313" key="1">
    <source>
        <dbReference type="EMBL" id="MCK0538736.1"/>
    </source>
</evidence>
<protein>
    <submittedName>
        <fullName evidence="1">Uncharacterized protein</fullName>
    </submittedName>
</protein>
<name>A0ABT0EA80_9GAMM</name>
<feature type="non-terminal residue" evidence="1">
    <location>
        <position position="1"/>
    </location>
</feature>
<dbReference type="EMBL" id="JALKII010000012">
    <property type="protein sequence ID" value="MCK0538736.1"/>
    <property type="molecule type" value="Genomic_DNA"/>
</dbReference>
<comment type="caution">
    <text evidence="1">The sequence shown here is derived from an EMBL/GenBank/DDBJ whole genome shotgun (WGS) entry which is preliminary data.</text>
</comment>
<proteinExistence type="predicted"/>
<gene>
    <name evidence="1" type="ORF">MU846_13560</name>
</gene>
<dbReference type="RefSeq" id="WP_246953638.1">
    <property type="nucleotide sequence ID" value="NZ_JALKII010000012.1"/>
</dbReference>
<sequence>ERGGKKLIRSPFGTACGCSALRLSHKGGGEQKADSLILRAGLWLFYDLFVPQGEAMRGVG</sequence>